<dbReference type="AlphaFoldDB" id="R7Q6L1"/>
<dbReference type="InterPro" id="IPR016024">
    <property type="entry name" value="ARM-type_fold"/>
</dbReference>
<gene>
    <name evidence="3" type="ORF">CHC_T00002846001</name>
</gene>
<accession>R7Q6L1</accession>
<name>R7Q6L1_CHOCR</name>
<organism evidence="3 4">
    <name type="scientific">Chondrus crispus</name>
    <name type="common">Carrageen Irish moss</name>
    <name type="synonym">Polymorpha crispa</name>
    <dbReference type="NCBI Taxonomy" id="2769"/>
    <lineage>
        <taxon>Eukaryota</taxon>
        <taxon>Rhodophyta</taxon>
        <taxon>Florideophyceae</taxon>
        <taxon>Rhodymeniophycidae</taxon>
        <taxon>Gigartinales</taxon>
        <taxon>Gigartinaceae</taxon>
        <taxon>Chondrus</taxon>
    </lineage>
</organism>
<dbReference type="InterPro" id="IPR011989">
    <property type="entry name" value="ARM-like"/>
</dbReference>
<protein>
    <submittedName>
        <fullName evidence="3">Uncharacterized protein</fullName>
    </submittedName>
</protein>
<dbReference type="PANTHER" id="PTHR22895">
    <property type="entry name" value="ARMADILLO REPEAT-CONTAINING PROTEIN 6"/>
    <property type="match status" value="1"/>
</dbReference>
<evidence type="ECO:0000313" key="4">
    <source>
        <dbReference type="Proteomes" id="UP000012073"/>
    </source>
</evidence>
<keyword evidence="1" id="KW-0677">Repeat</keyword>
<evidence type="ECO:0000313" key="3">
    <source>
        <dbReference type="EMBL" id="CDF34182.1"/>
    </source>
</evidence>
<dbReference type="InterPro" id="IPR000225">
    <property type="entry name" value="Armadillo"/>
</dbReference>
<dbReference type="Gene3D" id="1.25.10.10">
    <property type="entry name" value="Leucine-rich Repeat Variant"/>
    <property type="match status" value="2"/>
</dbReference>
<dbReference type="Proteomes" id="UP000012073">
    <property type="component" value="Unassembled WGS sequence"/>
</dbReference>
<dbReference type="KEGG" id="ccp:CHC_T00002846001"/>
<proteinExistence type="predicted"/>
<dbReference type="EMBL" id="HG001676">
    <property type="protein sequence ID" value="CDF34182.1"/>
    <property type="molecule type" value="Genomic_DNA"/>
</dbReference>
<feature type="region of interest" description="Disordered" evidence="2">
    <location>
        <begin position="736"/>
        <end position="777"/>
    </location>
</feature>
<keyword evidence="4" id="KW-1185">Reference proteome</keyword>
<reference evidence="4" key="1">
    <citation type="journal article" date="2013" name="Proc. Natl. Acad. Sci. U.S.A.">
        <title>Genome structure and metabolic features in the red seaweed Chondrus crispus shed light on evolution of the Archaeplastida.</title>
        <authorList>
            <person name="Collen J."/>
            <person name="Porcel B."/>
            <person name="Carre W."/>
            <person name="Ball S.G."/>
            <person name="Chaparro C."/>
            <person name="Tonon T."/>
            <person name="Barbeyron T."/>
            <person name="Michel G."/>
            <person name="Noel B."/>
            <person name="Valentin K."/>
            <person name="Elias M."/>
            <person name="Artiguenave F."/>
            <person name="Arun A."/>
            <person name="Aury J.M."/>
            <person name="Barbosa-Neto J.F."/>
            <person name="Bothwell J.H."/>
            <person name="Bouget F.Y."/>
            <person name="Brillet L."/>
            <person name="Cabello-Hurtado F."/>
            <person name="Capella-Gutierrez S."/>
            <person name="Charrier B."/>
            <person name="Cladiere L."/>
            <person name="Cock J.M."/>
            <person name="Coelho S.M."/>
            <person name="Colleoni C."/>
            <person name="Czjzek M."/>
            <person name="Da Silva C."/>
            <person name="Delage L."/>
            <person name="Denoeud F."/>
            <person name="Deschamps P."/>
            <person name="Dittami S.M."/>
            <person name="Gabaldon T."/>
            <person name="Gachon C.M."/>
            <person name="Groisillier A."/>
            <person name="Herve C."/>
            <person name="Jabbari K."/>
            <person name="Katinka M."/>
            <person name="Kloareg B."/>
            <person name="Kowalczyk N."/>
            <person name="Labadie K."/>
            <person name="Leblanc C."/>
            <person name="Lopez P.J."/>
            <person name="McLachlan D.H."/>
            <person name="Meslet-Cladiere L."/>
            <person name="Moustafa A."/>
            <person name="Nehr Z."/>
            <person name="Nyvall Collen P."/>
            <person name="Panaud O."/>
            <person name="Partensky F."/>
            <person name="Poulain J."/>
            <person name="Rensing S.A."/>
            <person name="Rousvoal S."/>
            <person name="Samson G."/>
            <person name="Symeonidi A."/>
            <person name="Weissenbach J."/>
            <person name="Zambounis A."/>
            <person name="Wincker P."/>
            <person name="Boyen C."/>
        </authorList>
    </citation>
    <scope>NUCLEOTIDE SEQUENCE [LARGE SCALE GENOMIC DNA]</scope>
    <source>
        <strain evidence="4">cv. Stackhouse</strain>
    </source>
</reference>
<dbReference type="Gramene" id="CDF34182">
    <property type="protein sequence ID" value="CDF34182"/>
    <property type="gene ID" value="CHC_T00002846001"/>
</dbReference>
<dbReference type="OrthoDB" id="449062at2759"/>
<feature type="region of interest" description="Disordered" evidence="2">
    <location>
        <begin position="1"/>
        <end position="39"/>
    </location>
</feature>
<dbReference type="PANTHER" id="PTHR22895:SF0">
    <property type="entry name" value="ARMADILLO REPEAT-CONTAINING PROTEIN 6"/>
    <property type="match status" value="1"/>
</dbReference>
<dbReference type="GeneID" id="17321718"/>
<sequence length="777" mass="83707">MSTDGSSAHNPPDLALPNPPGHEPEPASDGPPSTFPDQVDPVTLDYVTSVFASPSTTLFNSPARADFINALLGDTRLAHDAEDDRVLHCQLATRAVELARQASIVLQASSPDESEHVLSTFTLFAAKWPILLDDIVRTDAVNSVVLCIRRLRTHPTVVARGLTVLRTFAVTDSMRRDAMFHGAVDLALELMAEHAADHRVQYRAAVFIANVAFGCTHRKRRIARQSAVAAVVRGMDTFPDNDRIQSAGALMVRNLTADAQVNQYIAGNEGAVEAVAAALLRFRASSSPRACELRLQCVLALESLCRHDDRNTQRLLNVDTLFMATGDSEVGLSLSPASRAKRSGEDQVQELLNEDGDVVVDEEELLTLSETPHFSHGAALCPGRSPLVASVSSSAGSDKTIPSLGIERRTSCNNKGREVDEPAQLNEGGHAEKKSIMRSLIHTIRRDPDDTLLLETCLSLLTRLSLNRGEVQSKIGQLGGVHVAIASIKRHPKSKPVVSSASALIRCLCLQESNRSLVTSGLQVLIACVKEFFKDGDVVRELVSALSNAVFRHEKNRSWVINHGGIESVVQAVNQCGSKDVMVLEAGLCALRNFVDSSCNGALSAVEEGAIKAAVTALSITKDASSTGQRIVQEQAVLFLVDMAKLAPQSTDAMEAVDAADWIENSLAKLPLTQHPELHTAGDELINTLAADAPPGSAATDTEKQSSHQRERVERPMSRRIFARLSFPRVSVTKAPFGSIKSESPDKKASPRDNGASKSGSKVKRLSQRLRLSARLG</sequence>
<feature type="compositionally biased region" description="Basic and acidic residues" evidence="2">
    <location>
        <begin position="701"/>
        <end position="717"/>
    </location>
</feature>
<evidence type="ECO:0000256" key="2">
    <source>
        <dbReference type="SAM" id="MobiDB-lite"/>
    </source>
</evidence>
<evidence type="ECO:0000256" key="1">
    <source>
        <dbReference type="ARBA" id="ARBA00022737"/>
    </source>
</evidence>
<feature type="region of interest" description="Disordered" evidence="2">
    <location>
        <begin position="691"/>
        <end position="718"/>
    </location>
</feature>
<dbReference type="SMART" id="SM00185">
    <property type="entry name" value="ARM"/>
    <property type="match status" value="4"/>
</dbReference>
<dbReference type="RefSeq" id="XP_005714001.1">
    <property type="nucleotide sequence ID" value="XM_005713944.1"/>
</dbReference>
<dbReference type="SUPFAM" id="SSF48371">
    <property type="entry name" value="ARM repeat"/>
    <property type="match status" value="1"/>
</dbReference>